<comment type="caution">
    <text evidence="1">The sequence shown here is derived from an EMBL/GenBank/DDBJ whole genome shotgun (WGS) entry which is preliminary data.</text>
</comment>
<accession>A0A6N8CTD0</accession>
<protein>
    <recommendedName>
        <fullName evidence="3">Flagellar hook-length control protein FliK</fullName>
    </recommendedName>
</protein>
<dbReference type="OrthoDB" id="2351076at2"/>
<evidence type="ECO:0000313" key="2">
    <source>
        <dbReference type="Proteomes" id="UP000440978"/>
    </source>
</evidence>
<dbReference type="Proteomes" id="UP000440978">
    <property type="component" value="Unassembled WGS sequence"/>
</dbReference>
<dbReference type="EMBL" id="WNHB01000014">
    <property type="protein sequence ID" value="MTT32293.1"/>
    <property type="molecule type" value="Genomic_DNA"/>
</dbReference>
<keyword evidence="2" id="KW-1185">Reference proteome</keyword>
<evidence type="ECO:0008006" key="3">
    <source>
        <dbReference type="Google" id="ProtNLM"/>
    </source>
</evidence>
<reference evidence="1 2" key="1">
    <citation type="submission" date="2019-11" db="EMBL/GenBank/DDBJ databases">
        <title>Terrilactibacillus tamarindus sp. nov. BCM23-1 isolated from bark of Tamarindus indica.</title>
        <authorList>
            <person name="Kingkaew E."/>
            <person name="Tanasupawat S."/>
        </authorList>
    </citation>
    <scope>NUCLEOTIDE SEQUENCE [LARGE SCALE GENOMIC DNA]</scope>
    <source>
        <strain evidence="1 2">BCM23-1</strain>
    </source>
</reference>
<proteinExistence type="predicted"/>
<sequence length="411" mass="47086">MNIQPYAVNQSQIIGTYQPEQILKGKISEVLPDRRAVINIGQKRMVAKVDTEIKIGNDYLFQVKQNKDPLILHVIRGSASFNHEKSNQKMVSDVLSTFHLPNDQKMRRMIHFFLNQHALSKSFLETVYSLLPKKPTLKDLKTIQFMINRKIPLEAPFFQALKPLGSGHLGLETVKDIIALIDQDSSIAPSMAHFKDIINKMIHLNNTDSVSIIQQLKLLGLHHEHDLCQNFLSKEKMILNDSLKEGALRLISDHDTPSAIKRQANELLQTITGQQIQLISADPALMQLVTQLPWPSHGQIETINIYWEGKKQGKGLDADDCRIILSLKLKTLKETLVHIRIQHRSLTIQVQNDFPFIKEHLKQYESGLKEQLQKLNYQLVSLTAIKHIDSYLKEKVDHHLPLPDYKMDVKV</sequence>
<organism evidence="1 2">
    <name type="scientific">Terrilactibacillus tamarindi</name>
    <dbReference type="NCBI Taxonomy" id="2599694"/>
    <lineage>
        <taxon>Bacteria</taxon>
        <taxon>Bacillati</taxon>
        <taxon>Bacillota</taxon>
        <taxon>Bacilli</taxon>
        <taxon>Bacillales</taxon>
        <taxon>Bacillaceae</taxon>
        <taxon>Terrilactibacillus</taxon>
    </lineage>
</organism>
<gene>
    <name evidence="1" type="ORF">GMB86_09780</name>
</gene>
<dbReference type="RefSeq" id="WP_155219136.1">
    <property type="nucleotide sequence ID" value="NZ_WNHB01000014.1"/>
</dbReference>
<dbReference type="AlphaFoldDB" id="A0A6N8CTD0"/>
<evidence type="ECO:0000313" key="1">
    <source>
        <dbReference type="EMBL" id="MTT32293.1"/>
    </source>
</evidence>
<name>A0A6N8CTD0_9BACI</name>